<dbReference type="InterPro" id="IPR037027">
    <property type="entry name" value="YqgF/RNaseH-like_dom_sf"/>
</dbReference>
<dbReference type="GO" id="GO:0005829">
    <property type="term" value="C:cytosol"/>
    <property type="evidence" value="ECO:0007669"/>
    <property type="project" value="TreeGrafter"/>
</dbReference>
<evidence type="ECO:0000313" key="8">
    <source>
        <dbReference type="Proteomes" id="UP000199520"/>
    </source>
</evidence>
<dbReference type="GO" id="GO:0000967">
    <property type="term" value="P:rRNA 5'-end processing"/>
    <property type="evidence" value="ECO:0007669"/>
    <property type="project" value="UniProtKB-UniRule"/>
</dbReference>
<feature type="domain" description="YqgF/RNase H-like" evidence="6">
    <location>
        <begin position="1"/>
        <end position="102"/>
    </location>
</feature>
<comment type="similarity">
    <text evidence="5">Belongs to the YqgF HJR family.</text>
</comment>
<gene>
    <name evidence="7" type="ORF">SAMN04490355_101964</name>
</gene>
<sequence>MRILALDVGDKTIGVAASDLLLLTAQGIEVIRRTSLERDLSRLDEIITELEVGTILIGLPKNMNGSIGPRGELMQTFANQVAETFPTIKVVLWDERLSTVGAQKALIAADVSRAKRKKVIDKMAAVFILQGYLDSLSC</sequence>
<dbReference type="PANTHER" id="PTHR33317">
    <property type="entry name" value="POLYNUCLEOTIDYL TRANSFERASE, RIBONUCLEASE H-LIKE SUPERFAMILY PROTEIN"/>
    <property type="match status" value="1"/>
</dbReference>
<dbReference type="HAMAP" id="MF_00651">
    <property type="entry name" value="Nuclease_YqgF"/>
    <property type="match status" value="1"/>
</dbReference>
<dbReference type="STRING" id="1123291.SAMN04490355_101964"/>
<protein>
    <recommendedName>
        <fullName evidence="5">Putative pre-16S rRNA nuclease</fullName>
        <ecNumber evidence="5">3.1.-.-</ecNumber>
    </recommendedName>
</protein>
<dbReference type="NCBIfam" id="TIGR00250">
    <property type="entry name" value="RNAse_H_YqgF"/>
    <property type="match status" value="1"/>
</dbReference>
<dbReference type="Proteomes" id="UP000199520">
    <property type="component" value="Unassembled WGS sequence"/>
</dbReference>
<dbReference type="GO" id="GO:0004518">
    <property type="term" value="F:nuclease activity"/>
    <property type="evidence" value="ECO:0007669"/>
    <property type="project" value="UniProtKB-KW"/>
</dbReference>
<evidence type="ECO:0000313" key="7">
    <source>
        <dbReference type="EMBL" id="SFL81536.1"/>
    </source>
</evidence>
<dbReference type="SUPFAM" id="SSF53098">
    <property type="entry name" value="Ribonuclease H-like"/>
    <property type="match status" value="1"/>
</dbReference>
<accession>A0A1I4KSF0</accession>
<proteinExistence type="inferred from homology"/>
<keyword evidence="1 5" id="KW-0963">Cytoplasm</keyword>
<keyword evidence="4 5" id="KW-0378">Hydrolase</keyword>
<comment type="subcellular location">
    <subcellularLocation>
        <location evidence="5">Cytoplasm</location>
    </subcellularLocation>
</comment>
<evidence type="ECO:0000256" key="2">
    <source>
        <dbReference type="ARBA" id="ARBA00022517"/>
    </source>
</evidence>
<dbReference type="AlphaFoldDB" id="A0A1I4KSF0"/>
<dbReference type="InterPro" id="IPR006641">
    <property type="entry name" value="YqgF/RNaseH-like_dom"/>
</dbReference>
<evidence type="ECO:0000256" key="5">
    <source>
        <dbReference type="HAMAP-Rule" id="MF_00651"/>
    </source>
</evidence>
<name>A0A1I4KSF0_9FIRM</name>
<keyword evidence="3 5" id="KW-0540">Nuclease</keyword>
<keyword evidence="8" id="KW-1185">Reference proteome</keyword>
<reference evidence="8" key="1">
    <citation type="submission" date="2016-10" db="EMBL/GenBank/DDBJ databases">
        <authorList>
            <person name="Varghese N."/>
            <person name="Submissions S."/>
        </authorList>
    </citation>
    <scope>NUCLEOTIDE SEQUENCE [LARGE SCALE GENOMIC DNA]</scope>
    <source>
        <strain evidence="8">DSM 13327</strain>
    </source>
</reference>
<dbReference type="CDD" id="cd16964">
    <property type="entry name" value="YqgF"/>
    <property type="match status" value="1"/>
</dbReference>
<evidence type="ECO:0000256" key="3">
    <source>
        <dbReference type="ARBA" id="ARBA00022722"/>
    </source>
</evidence>
<keyword evidence="2 5" id="KW-0690">Ribosome biogenesis</keyword>
<dbReference type="OrthoDB" id="9796140at2"/>
<dbReference type="SMART" id="SM00732">
    <property type="entry name" value="YqgFc"/>
    <property type="match status" value="1"/>
</dbReference>
<dbReference type="InterPro" id="IPR005227">
    <property type="entry name" value="YqgF"/>
</dbReference>
<organism evidence="7 8">
    <name type="scientific">Pelosinus propionicus DSM 13327</name>
    <dbReference type="NCBI Taxonomy" id="1123291"/>
    <lineage>
        <taxon>Bacteria</taxon>
        <taxon>Bacillati</taxon>
        <taxon>Bacillota</taxon>
        <taxon>Negativicutes</taxon>
        <taxon>Selenomonadales</taxon>
        <taxon>Sporomusaceae</taxon>
        <taxon>Pelosinus</taxon>
    </lineage>
</organism>
<dbReference type="GO" id="GO:0016788">
    <property type="term" value="F:hydrolase activity, acting on ester bonds"/>
    <property type="evidence" value="ECO:0007669"/>
    <property type="project" value="UniProtKB-UniRule"/>
</dbReference>
<dbReference type="Gene3D" id="3.30.420.140">
    <property type="entry name" value="YqgF/RNase H-like domain"/>
    <property type="match status" value="1"/>
</dbReference>
<dbReference type="Pfam" id="PF03652">
    <property type="entry name" value="RuvX"/>
    <property type="match status" value="1"/>
</dbReference>
<dbReference type="EMBL" id="FOTS01000019">
    <property type="protein sequence ID" value="SFL81536.1"/>
    <property type="molecule type" value="Genomic_DNA"/>
</dbReference>
<evidence type="ECO:0000256" key="4">
    <source>
        <dbReference type="ARBA" id="ARBA00022801"/>
    </source>
</evidence>
<dbReference type="EC" id="3.1.-.-" evidence="5"/>
<evidence type="ECO:0000259" key="6">
    <source>
        <dbReference type="SMART" id="SM00732"/>
    </source>
</evidence>
<evidence type="ECO:0000256" key="1">
    <source>
        <dbReference type="ARBA" id="ARBA00022490"/>
    </source>
</evidence>
<dbReference type="PANTHER" id="PTHR33317:SF4">
    <property type="entry name" value="POLYNUCLEOTIDYL TRANSFERASE, RIBONUCLEASE H-LIKE SUPERFAMILY PROTEIN"/>
    <property type="match status" value="1"/>
</dbReference>
<comment type="function">
    <text evidence="5">Could be a nuclease involved in processing of the 5'-end of pre-16S rRNA.</text>
</comment>
<dbReference type="RefSeq" id="WP_090937212.1">
    <property type="nucleotide sequence ID" value="NZ_FOTS01000019.1"/>
</dbReference>
<dbReference type="InterPro" id="IPR012337">
    <property type="entry name" value="RNaseH-like_sf"/>
</dbReference>